<protein>
    <recommendedName>
        <fullName evidence="3">CS domain-containing protein</fullName>
    </recommendedName>
</protein>
<dbReference type="FunCoup" id="A0A409VUE4">
    <property type="interactions" value="701"/>
</dbReference>
<comment type="caution">
    <text evidence="4">The sequence shown here is derived from an EMBL/GenBank/DDBJ whole genome shotgun (WGS) entry which is preliminary data.</text>
</comment>
<feature type="compositionally biased region" description="Acidic residues" evidence="2">
    <location>
        <begin position="151"/>
        <end position="161"/>
    </location>
</feature>
<dbReference type="STRING" id="181874.A0A409VUE4"/>
<evidence type="ECO:0000256" key="1">
    <source>
        <dbReference type="ARBA" id="ARBA00025733"/>
    </source>
</evidence>
<reference evidence="4 5" key="1">
    <citation type="journal article" date="2018" name="Evol. Lett.">
        <title>Horizontal gene cluster transfer increased hallucinogenic mushroom diversity.</title>
        <authorList>
            <person name="Reynolds H.T."/>
            <person name="Vijayakumar V."/>
            <person name="Gluck-Thaler E."/>
            <person name="Korotkin H.B."/>
            <person name="Matheny P.B."/>
            <person name="Slot J.C."/>
        </authorList>
    </citation>
    <scope>NUCLEOTIDE SEQUENCE [LARGE SCALE GENOMIC DNA]</scope>
    <source>
        <strain evidence="4 5">2629</strain>
    </source>
</reference>
<evidence type="ECO:0000259" key="3">
    <source>
        <dbReference type="PROSITE" id="PS51203"/>
    </source>
</evidence>
<name>A0A409VUE4_9AGAR</name>
<evidence type="ECO:0000313" key="4">
    <source>
        <dbReference type="EMBL" id="PPQ69876.1"/>
    </source>
</evidence>
<comment type="similarity">
    <text evidence="1">Belongs to the p23/wos2 family.</text>
</comment>
<accession>A0A409VUE4</accession>
<dbReference type="Proteomes" id="UP000284842">
    <property type="component" value="Unassembled WGS sequence"/>
</dbReference>
<dbReference type="GO" id="GO:0051131">
    <property type="term" value="P:chaperone-mediated protein complex assembly"/>
    <property type="evidence" value="ECO:0007669"/>
    <property type="project" value="TreeGrafter"/>
</dbReference>
<dbReference type="SUPFAM" id="SSF49764">
    <property type="entry name" value="HSP20-like chaperones"/>
    <property type="match status" value="1"/>
</dbReference>
<dbReference type="CDD" id="cd06465">
    <property type="entry name" value="p23_hB-ind1_like"/>
    <property type="match status" value="1"/>
</dbReference>
<dbReference type="PROSITE" id="PS51203">
    <property type="entry name" value="CS"/>
    <property type="match status" value="1"/>
</dbReference>
<dbReference type="GO" id="GO:0006457">
    <property type="term" value="P:protein folding"/>
    <property type="evidence" value="ECO:0007669"/>
    <property type="project" value="TreeGrafter"/>
</dbReference>
<feature type="domain" description="CS" evidence="3">
    <location>
        <begin position="2"/>
        <end position="83"/>
    </location>
</feature>
<proteinExistence type="inferred from homology"/>
<organism evidence="4 5">
    <name type="scientific">Panaeolus cyanescens</name>
    <dbReference type="NCBI Taxonomy" id="181874"/>
    <lineage>
        <taxon>Eukaryota</taxon>
        <taxon>Fungi</taxon>
        <taxon>Dikarya</taxon>
        <taxon>Basidiomycota</taxon>
        <taxon>Agaricomycotina</taxon>
        <taxon>Agaricomycetes</taxon>
        <taxon>Agaricomycetidae</taxon>
        <taxon>Agaricales</taxon>
        <taxon>Agaricineae</taxon>
        <taxon>Galeropsidaceae</taxon>
        <taxon>Panaeolus</taxon>
    </lineage>
</organism>
<dbReference type="InterPro" id="IPR045250">
    <property type="entry name" value="p23-like"/>
</dbReference>
<dbReference type="InterPro" id="IPR008978">
    <property type="entry name" value="HSP20-like_chaperone"/>
</dbReference>
<dbReference type="GO" id="GO:0005829">
    <property type="term" value="C:cytosol"/>
    <property type="evidence" value="ECO:0007669"/>
    <property type="project" value="TreeGrafter"/>
</dbReference>
<dbReference type="GO" id="GO:0051087">
    <property type="term" value="F:protein-folding chaperone binding"/>
    <property type="evidence" value="ECO:0007669"/>
    <property type="project" value="TreeGrafter"/>
</dbReference>
<feature type="region of interest" description="Disordered" evidence="2">
    <location>
        <begin position="102"/>
        <end position="161"/>
    </location>
</feature>
<gene>
    <name evidence="4" type="ORF">CVT24_003211</name>
</gene>
<dbReference type="EMBL" id="NHTK01005972">
    <property type="protein sequence ID" value="PPQ69876.1"/>
    <property type="molecule type" value="Genomic_DNA"/>
</dbReference>
<dbReference type="Gene3D" id="2.60.40.790">
    <property type="match status" value="1"/>
</dbReference>
<dbReference type="GO" id="GO:0005634">
    <property type="term" value="C:nucleus"/>
    <property type="evidence" value="ECO:0007669"/>
    <property type="project" value="TreeGrafter"/>
</dbReference>
<dbReference type="PANTHER" id="PTHR22932:SF1">
    <property type="entry name" value="CO-CHAPERONE PROTEIN DAF-41"/>
    <property type="match status" value="1"/>
</dbReference>
<dbReference type="AlphaFoldDB" id="A0A409VUE4"/>
<dbReference type="OrthoDB" id="1564555at2759"/>
<dbReference type="GO" id="GO:0051879">
    <property type="term" value="F:Hsp90 protein binding"/>
    <property type="evidence" value="ECO:0007669"/>
    <property type="project" value="InterPro"/>
</dbReference>
<keyword evidence="5" id="KW-1185">Reference proteome</keyword>
<dbReference type="InterPro" id="IPR007052">
    <property type="entry name" value="CS_dom"/>
</dbReference>
<dbReference type="PANTHER" id="PTHR22932">
    <property type="entry name" value="TELOMERASE-BINDING PROTEIN P23 HSP90 CO-CHAPERONE"/>
    <property type="match status" value="1"/>
</dbReference>
<sequence>MPQHPDVLWAQRSSETIDYMYKITSTSIHFKAKAGTEGNEYAFDLDFFSEIDVENSTSKLNDRSFSATLRKKEKKVEYWPRLTKEKVRNAWIRIDYERWKDEDEQDEHTYVDDDDSTGGLASKDGFKSPQGDTGDLSHLENDDGSVPGVGGEDDNDSDDNQ</sequence>
<feature type="compositionally biased region" description="Basic and acidic residues" evidence="2">
    <location>
        <begin position="102"/>
        <end position="111"/>
    </location>
</feature>
<evidence type="ECO:0000313" key="5">
    <source>
        <dbReference type="Proteomes" id="UP000284842"/>
    </source>
</evidence>
<dbReference type="InParanoid" id="A0A409VUE4"/>
<evidence type="ECO:0000256" key="2">
    <source>
        <dbReference type="SAM" id="MobiDB-lite"/>
    </source>
</evidence>